<evidence type="ECO:0000256" key="4">
    <source>
        <dbReference type="ARBA" id="ARBA00023242"/>
    </source>
</evidence>
<evidence type="ECO:0000313" key="6">
    <source>
        <dbReference type="Proteomes" id="UP001140949"/>
    </source>
</evidence>
<dbReference type="GO" id="GO:0016787">
    <property type="term" value="F:hydrolase activity"/>
    <property type="evidence" value="ECO:0007669"/>
    <property type="project" value="UniProtKB-KW"/>
</dbReference>
<dbReference type="GO" id="GO:0005737">
    <property type="term" value="C:cytoplasm"/>
    <property type="evidence" value="ECO:0007669"/>
    <property type="project" value="UniProtKB-SubCell"/>
</dbReference>
<evidence type="ECO:0000313" key="5">
    <source>
        <dbReference type="EMBL" id="KAJ6835558.1"/>
    </source>
</evidence>
<dbReference type="EMBL" id="JANAVB010013397">
    <property type="protein sequence ID" value="KAJ6835558.1"/>
    <property type="molecule type" value="Genomic_DNA"/>
</dbReference>
<dbReference type="InterPro" id="IPR044159">
    <property type="entry name" value="IQM"/>
</dbReference>
<evidence type="ECO:0000256" key="3">
    <source>
        <dbReference type="ARBA" id="ARBA00022490"/>
    </source>
</evidence>
<dbReference type="PANTHER" id="PTHR31250:SF27">
    <property type="entry name" value="IQ DOMAIN-CONTAINING PROTEIN IQM5"/>
    <property type="match status" value="1"/>
</dbReference>
<organism evidence="5 6">
    <name type="scientific">Iris pallida</name>
    <name type="common">Sweet iris</name>
    <dbReference type="NCBI Taxonomy" id="29817"/>
    <lineage>
        <taxon>Eukaryota</taxon>
        <taxon>Viridiplantae</taxon>
        <taxon>Streptophyta</taxon>
        <taxon>Embryophyta</taxon>
        <taxon>Tracheophyta</taxon>
        <taxon>Spermatophyta</taxon>
        <taxon>Magnoliopsida</taxon>
        <taxon>Liliopsida</taxon>
        <taxon>Asparagales</taxon>
        <taxon>Iridaceae</taxon>
        <taxon>Iridoideae</taxon>
        <taxon>Irideae</taxon>
        <taxon>Iris</taxon>
    </lineage>
</organism>
<dbReference type="AlphaFoldDB" id="A0AAX6H4K3"/>
<protein>
    <submittedName>
        <fullName evidence="5">Glycosyl hydrolase family protein isoform X1</fullName>
    </submittedName>
</protein>
<evidence type="ECO:0000256" key="1">
    <source>
        <dbReference type="ARBA" id="ARBA00004123"/>
    </source>
</evidence>
<gene>
    <name evidence="5" type="ORF">M6B38_332500</name>
</gene>
<comment type="caution">
    <text evidence="5">The sequence shown here is derived from an EMBL/GenBank/DDBJ whole genome shotgun (WGS) entry which is preliminary data.</text>
</comment>
<accession>A0AAX6H4K3</accession>
<keyword evidence="4" id="KW-0539">Nucleus</keyword>
<keyword evidence="5" id="KW-0378">Hydrolase</keyword>
<keyword evidence="3" id="KW-0963">Cytoplasm</keyword>
<dbReference type="PANTHER" id="PTHR31250">
    <property type="entry name" value="IQ DOMAIN-CONTAINING PROTEIN IQM3"/>
    <property type="match status" value="1"/>
</dbReference>
<comment type="subcellular location">
    <subcellularLocation>
        <location evidence="2">Cytoplasm</location>
    </subcellularLocation>
    <subcellularLocation>
        <location evidence="1">Nucleus</location>
    </subcellularLocation>
</comment>
<proteinExistence type="predicted"/>
<keyword evidence="6" id="KW-1185">Reference proteome</keyword>
<evidence type="ECO:0000256" key="2">
    <source>
        <dbReference type="ARBA" id="ARBA00004496"/>
    </source>
</evidence>
<dbReference type="Proteomes" id="UP001140949">
    <property type="component" value="Unassembled WGS sequence"/>
</dbReference>
<reference evidence="5" key="1">
    <citation type="journal article" date="2023" name="GigaByte">
        <title>Genome assembly of the bearded iris, Iris pallida Lam.</title>
        <authorList>
            <person name="Bruccoleri R.E."/>
            <person name="Oakeley E.J."/>
            <person name="Faust A.M.E."/>
            <person name="Altorfer M."/>
            <person name="Dessus-Babus S."/>
            <person name="Burckhardt D."/>
            <person name="Oertli M."/>
            <person name="Naumann U."/>
            <person name="Petersen F."/>
            <person name="Wong J."/>
        </authorList>
    </citation>
    <scope>NUCLEOTIDE SEQUENCE</scope>
    <source>
        <strain evidence="5">GSM-AAB239-AS_SAM_17_03QT</strain>
    </source>
</reference>
<dbReference type="GO" id="GO:0005634">
    <property type="term" value="C:nucleus"/>
    <property type="evidence" value="ECO:0007669"/>
    <property type="project" value="UniProtKB-SubCell"/>
</dbReference>
<reference evidence="5" key="2">
    <citation type="submission" date="2023-04" db="EMBL/GenBank/DDBJ databases">
        <authorList>
            <person name="Bruccoleri R.E."/>
            <person name="Oakeley E.J."/>
            <person name="Faust A.-M."/>
            <person name="Dessus-Babus S."/>
            <person name="Altorfer M."/>
            <person name="Burckhardt D."/>
            <person name="Oertli M."/>
            <person name="Naumann U."/>
            <person name="Petersen F."/>
            <person name="Wong J."/>
        </authorList>
    </citation>
    <scope>NUCLEOTIDE SEQUENCE</scope>
    <source>
        <strain evidence="5">GSM-AAB239-AS_SAM_17_03QT</strain>
        <tissue evidence="5">Leaf</tissue>
    </source>
</reference>
<sequence length="61" mass="6989">MKGLYLKSTCKNKRATYEVLVQIGKLIYKQSEMLVNIVEGSKWIAVLGTSRELYIGYLSFL</sequence>
<name>A0AAX6H4K3_IRIPA</name>